<evidence type="ECO:0000256" key="7">
    <source>
        <dbReference type="ARBA" id="ARBA00022692"/>
    </source>
</evidence>
<keyword evidence="11 13" id="KW-0472">Membrane</keyword>
<name>A0A840XZZ2_9PROT</name>
<evidence type="ECO:0000259" key="15">
    <source>
        <dbReference type="Pfam" id="PF13386"/>
    </source>
</evidence>
<comment type="similarity">
    <text evidence="13">Belongs to the NiCoT transporter (TC 2.A.52) family.</text>
</comment>
<comment type="caution">
    <text evidence="16">The sequence shown here is derived from an EMBL/GenBank/DDBJ whole genome shotgun (WGS) entry which is preliminary data.</text>
</comment>
<organism evidence="16 17">
    <name type="scientific">Muricoccus pecuniae</name>
    <dbReference type="NCBI Taxonomy" id="693023"/>
    <lineage>
        <taxon>Bacteria</taxon>
        <taxon>Pseudomonadati</taxon>
        <taxon>Pseudomonadota</taxon>
        <taxon>Alphaproteobacteria</taxon>
        <taxon>Acetobacterales</taxon>
        <taxon>Roseomonadaceae</taxon>
        <taxon>Muricoccus</taxon>
    </lineage>
</organism>
<evidence type="ECO:0000256" key="10">
    <source>
        <dbReference type="ARBA" id="ARBA00023112"/>
    </source>
</evidence>
<evidence type="ECO:0000313" key="16">
    <source>
        <dbReference type="EMBL" id="MBB5692890.1"/>
    </source>
</evidence>
<evidence type="ECO:0000256" key="2">
    <source>
        <dbReference type="ARBA" id="ARBA00004651"/>
    </source>
</evidence>
<evidence type="ECO:0000256" key="1">
    <source>
        <dbReference type="ARBA" id="ARBA00002510"/>
    </source>
</evidence>
<dbReference type="GO" id="GO:0010045">
    <property type="term" value="P:response to nickel cation"/>
    <property type="evidence" value="ECO:0007669"/>
    <property type="project" value="TreeGrafter"/>
</dbReference>
<keyword evidence="4 13" id="KW-0813">Transport</keyword>
<dbReference type="RefSeq" id="WP_184514343.1">
    <property type="nucleotide sequence ID" value="NZ_JACIJD010000003.1"/>
</dbReference>
<feature type="transmembrane region" description="Helical" evidence="13">
    <location>
        <begin position="165"/>
        <end position="188"/>
    </location>
</feature>
<feature type="transmembrane region" description="Helical" evidence="13">
    <location>
        <begin position="241"/>
        <end position="259"/>
    </location>
</feature>
<evidence type="ECO:0000256" key="3">
    <source>
        <dbReference type="ARBA" id="ARBA00022426"/>
    </source>
</evidence>
<dbReference type="GO" id="GO:0006824">
    <property type="term" value="P:cobalt ion transport"/>
    <property type="evidence" value="ECO:0007669"/>
    <property type="project" value="UniProtKB-KW"/>
</dbReference>
<keyword evidence="9" id="KW-0406">Ion transport</keyword>
<evidence type="ECO:0000256" key="14">
    <source>
        <dbReference type="SAM" id="MobiDB-lite"/>
    </source>
</evidence>
<keyword evidence="6" id="KW-0533">Nickel</keyword>
<keyword evidence="3" id="KW-0171">Cobalt transport</keyword>
<comment type="subcellular location">
    <subcellularLocation>
        <location evidence="2 13">Cell membrane</location>
        <topology evidence="2 13">Multi-pass membrane protein</topology>
    </subcellularLocation>
</comment>
<reference evidence="16 17" key="1">
    <citation type="submission" date="2020-08" db="EMBL/GenBank/DDBJ databases">
        <title>Genomic Encyclopedia of Type Strains, Phase IV (KMG-IV): sequencing the most valuable type-strain genomes for metagenomic binning, comparative biology and taxonomic classification.</title>
        <authorList>
            <person name="Goeker M."/>
        </authorList>
    </citation>
    <scope>NUCLEOTIDE SEQUENCE [LARGE SCALE GENOMIC DNA]</scope>
    <source>
        <strain evidence="16 17">DSM 25622</strain>
    </source>
</reference>
<dbReference type="PANTHER" id="PTHR40659">
    <property type="entry name" value="NICKEL/COBALT EFFLUX SYSTEM RCNA"/>
    <property type="match status" value="1"/>
</dbReference>
<evidence type="ECO:0000256" key="6">
    <source>
        <dbReference type="ARBA" id="ARBA00022596"/>
    </source>
</evidence>
<dbReference type="InterPro" id="IPR011541">
    <property type="entry name" value="Ni/Co_transpt_high_affinity"/>
</dbReference>
<evidence type="ECO:0000256" key="5">
    <source>
        <dbReference type="ARBA" id="ARBA00022475"/>
    </source>
</evidence>
<evidence type="ECO:0000256" key="11">
    <source>
        <dbReference type="ARBA" id="ARBA00023136"/>
    </source>
</evidence>
<evidence type="ECO:0000256" key="8">
    <source>
        <dbReference type="ARBA" id="ARBA00022989"/>
    </source>
</evidence>
<dbReference type="GO" id="GO:0005886">
    <property type="term" value="C:plasma membrane"/>
    <property type="evidence" value="ECO:0007669"/>
    <property type="project" value="UniProtKB-SubCell"/>
</dbReference>
<keyword evidence="7 13" id="KW-0812">Transmembrane</keyword>
<evidence type="ECO:0000256" key="13">
    <source>
        <dbReference type="RuleBase" id="RU362101"/>
    </source>
</evidence>
<feature type="transmembrane region" description="Helical" evidence="13">
    <location>
        <begin position="52"/>
        <end position="77"/>
    </location>
</feature>
<keyword evidence="5" id="KW-1003">Cell membrane</keyword>
<dbReference type="GO" id="GO:0015099">
    <property type="term" value="F:nickel cation transmembrane transporter activity"/>
    <property type="evidence" value="ECO:0007669"/>
    <property type="project" value="UniProtKB-UniRule"/>
</dbReference>
<dbReference type="EMBL" id="JACIJD010000003">
    <property type="protein sequence ID" value="MBB5692890.1"/>
    <property type="molecule type" value="Genomic_DNA"/>
</dbReference>
<evidence type="ECO:0000313" key="17">
    <source>
        <dbReference type="Proteomes" id="UP000580654"/>
    </source>
</evidence>
<evidence type="ECO:0000256" key="4">
    <source>
        <dbReference type="ARBA" id="ARBA00022448"/>
    </source>
</evidence>
<dbReference type="GO" id="GO:0032025">
    <property type="term" value="P:response to cobalt ion"/>
    <property type="evidence" value="ECO:0007669"/>
    <property type="project" value="TreeGrafter"/>
</dbReference>
<keyword evidence="12" id="KW-0170">Cobalt</keyword>
<dbReference type="NCBIfam" id="NF007454">
    <property type="entry name" value="PRK10019.1"/>
    <property type="match status" value="1"/>
</dbReference>
<feature type="domain" description="Urease accessory protein UreH-like transmembrane" evidence="15">
    <location>
        <begin position="160"/>
        <end position="226"/>
    </location>
</feature>
<keyword evidence="8 13" id="KW-1133">Transmembrane helix</keyword>
<dbReference type="InterPro" id="IPR039447">
    <property type="entry name" value="UreH-like_TM_dom"/>
</dbReference>
<comment type="function">
    <text evidence="1">Efflux system for nickel and cobalt.</text>
</comment>
<keyword evidence="17" id="KW-1185">Reference proteome</keyword>
<dbReference type="Proteomes" id="UP000580654">
    <property type="component" value="Unassembled WGS sequence"/>
</dbReference>
<dbReference type="PANTHER" id="PTHR40659:SF1">
    <property type="entry name" value="NICKEL_COBALT EFFLUX SYSTEM RCNA"/>
    <property type="match status" value="1"/>
</dbReference>
<evidence type="ECO:0000256" key="12">
    <source>
        <dbReference type="ARBA" id="ARBA00023285"/>
    </source>
</evidence>
<dbReference type="Pfam" id="PF13386">
    <property type="entry name" value="DsbD_2"/>
    <property type="match status" value="1"/>
</dbReference>
<dbReference type="GO" id="GO:0046583">
    <property type="term" value="F:monoatomic cation efflux transmembrane transporter activity"/>
    <property type="evidence" value="ECO:0007669"/>
    <property type="project" value="TreeGrafter"/>
</dbReference>
<dbReference type="Pfam" id="PF03824">
    <property type="entry name" value="NicO"/>
    <property type="match status" value="1"/>
</dbReference>
<feature type="region of interest" description="Disordered" evidence="14">
    <location>
        <begin position="118"/>
        <end position="156"/>
    </location>
</feature>
<feature type="compositionally biased region" description="Basic and acidic residues" evidence="14">
    <location>
        <begin position="118"/>
        <end position="153"/>
    </location>
</feature>
<keyword evidence="10" id="KW-0921">Nickel transport</keyword>
<accession>A0A840XZZ2</accession>
<dbReference type="AlphaFoldDB" id="A0A840XZZ2"/>
<evidence type="ECO:0000256" key="9">
    <source>
        <dbReference type="ARBA" id="ARBA00023065"/>
    </source>
</evidence>
<sequence>MPDFAAALASGHAWLYLPTALLLGALHALEPGHAKSMMAGFIVATRGTPGQAVLLGASAAIAHSAVVWGLVLGALWLGREILPEAYEPYLGLAAGGVALAVAAWMGWRLLRHGTTHTHSHDHGHGFGHDHDHHDHDHDHDHGHAAHGHGRDAGAAETPRATNAQVIAFGLSGGLIPCPAALVVLALCLNIGAVGLGVATVAAFSLGLAIVLVGVGLAASLALRVAGEAAPRLADWGRHVPWLSVAVIALSGVWTIAHALPRLP</sequence>
<dbReference type="InterPro" id="IPR051224">
    <property type="entry name" value="NiCoT_RcnA"/>
</dbReference>
<proteinExistence type="inferred from homology"/>
<feature type="transmembrane region" description="Helical" evidence="13">
    <location>
        <begin position="89"/>
        <end position="107"/>
    </location>
</feature>
<protein>
    <recommendedName>
        <fullName evidence="13">Nickel/cobalt efflux system</fullName>
    </recommendedName>
</protein>
<gene>
    <name evidence="16" type="ORF">FHS87_000909</name>
</gene>
<feature type="transmembrane region" description="Helical" evidence="13">
    <location>
        <begin position="195"/>
        <end position="221"/>
    </location>
</feature>